<proteinExistence type="predicted"/>
<protein>
    <submittedName>
        <fullName evidence="2">Beta-Ig-H3/fasciclin</fullName>
    </submittedName>
</protein>
<dbReference type="InterPro" id="IPR000782">
    <property type="entry name" value="FAS1_domain"/>
</dbReference>
<dbReference type="InterPro" id="IPR036378">
    <property type="entry name" value="FAS1_dom_sf"/>
</dbReference>
<dbReference type="Gene3D" id="2.30.180.10">
    <property type="entry name" value="FAS1 domain"/>
    <property type="match status" value="1"/>
</dbReference>
<evidence type="ECO:0000313" key="2">
    <source>
        <dbReference type="EMBL" id="CUR55388.1"/>
    </source>
</evidence>
<gene>
    <name evidence="2" type="ORF">NOCA2270023</name>
</gene>
<dbReference type="EMBL" id="CZKA01000020">
    <property type="protein sequence ID" value="CUR55388.1"/>
    <property type="molecule type" value="Genomic_DNA"/>
</dbReference>
<accession>A0A2P2C033</accession>
<evidence type="ECO:0000259" key="1">
    <source>
        <dbReference type="PROSITE" id="PS50213"/>
    </source>
</evidence>
<feature type="domain" description="FAS1" evidence="1">
    <location>
        <begin position="44"/>
        <end position="208"/>
    </location>
</feature>
<reference evidence="2" key="1">
    <citation type="submission" date="2015-08" db="EMBL/GenBank/DDBJ databases">
        <authorList>
            <person name="Babu N.S."/>
            <person name="Beckwith C.J."/>
            <person name="Beseler K.G."/>
            <person name="Brison A."/>
            <person name="Carone J.V."/>
            <person name="Caskin T.P."/>
            <person name="Diamond M."/>
            <person name="Durham M.E."/>
            <person name="Foxe J.M."/>
            <person name="Go M."/>
            <person name="Henderson B.A."/>
            <person name="Jones I.B."/>
            <person name="McGettigan J.A."/>
            <person name="Micheletti S.J."/>
            <person name="Nasrallah M.E."/>
            <person name="Ortiz D."/>
            <person name="Piller C.R."/>
            <person name="Privatt S.R."/>
            <person name="Schneider S.L."/>
            <person name="Sharp S."/>
            <person name="Smith T.C."/>
            <person name="Stanton J.D."/>
            <person name="Ullery H.E."/>
            <person name="Wilson R.J."/>
            <person name="Serrano M.G."/>
            <person name="Buck G."/>
            <person name="Lee V."/>
            <person name="Wang Y."/>
            <person name="Carvalho R."/>
            <person name="Voegtly L."/>
            <person name="Shi R."/>
            <person name="Duckworth R."/>
            <person name="Johnson A."/>
            <person name="Loviza R."/>
            <person name="Walstead R."/>
            <person name="Shah Z."/>
            <person name="Kiflezghi M."/>
            <person name="Wade K."/>
            <person name="Ball S.L."/>
            <person name="Bradley K.W."/>
            <person name="Asai D.J."/>
            <person name="Bowman C.A."/>
            <person name="Russell D.A."/>
            <person name="Pope W.H."/>
            <person name="Jacobs-Sera D."/>
            <person name="Hendrix R.W."/>
            <person name="Hatfull G.F."/>
        </authorList>
    </citation>
    <scope>NUCLEOTIDE SEQUENCE</scope>
</reference>
<sequence length="213" mass="22842">MRIRNLTSVIVAGVALGLVSPTVSTAQTAPAQALGNKSLASVLAADGHHYDRNWDDFDIVDKAVTTVLKAKPKSDVAVLADGKVALTAFLPTDRAFRRLVEDLAGKRLHRERAVFKAVASVADVKTLEAILLYHVVPGATLTYQAAKGADGAKLATALAGANLRVKVRHGSVFLRDLDTDDRNARVRTKSKNINKGNKQIAHGINRVLRPIDL</sequence>
<dbReference type="Pfam" id="PF02469">
    <property type="entry name" value="Fasciclin"/>
    <property type="match status" value="1"/>
</dbReference>
<dbReference type="AlphaFoldDB" id="A0A2P2C033"/>
<dbReference type="PROSITE" id="PS50213">
    <property type="entry name" value="FAS1"/>
    <property type="match status" value="1"/>
</dbReference>
<dbReference type="SMART" id="SM00554">
    <property type="entry name" value="FAS1"/>
    <property type="match status" value="1"/>
</dbReference>
<name>A0A2P2C033_9ZZZZ</name>
<organism evidence="2">
    <name type="scientific">metagenome</name>
    <dbReference type="NCBI Taxonomy" id="256318"/>
    <lineage>
        <taxon>unclassified sequences</taxon>
        <taxon>metagenomes</taxon>
    </lineage>
</organism>
<dbReference type="SUPFAM" id="SSF82153">
    <property type="entry name" value="FAS1 domain"/>
    <property type="match status" value="1"/>
</dbReference>